<name>A0A518H4K7_9BACT</name>
<dbReference type="PANTHER" id="PTHR44196">
    <property type="entry name" value="DEHYDROGENASE/REDUCTASE SDR FAMILY MEMBER 7B"/>
    <property type="match status" value="1"/>
</dbReference>
<dbReference type="PRINTS" id="PR00080">
    <property type="entry name" value="SDRFAMILY"/>
</dbReference>
<protein>
    <submittedName>
        <fullName evidence="5">Oxidoreductase SadH</fullName>
        <ecNumber evidence="5">1.-.-.-</ecNumber>
    </submittedName>
</protein>
<dbReference type="EC" id="1.-.-.-" evidence="5"/>
<comment type="similarity">
    <text evidence="1 3">Belongs to the short-chain dehydrogenases/reductases (SDR) family.</text>
</comment>
<gene>
    <name evidence="5" type="primary">sadH</name>
    <name evidence="5" type="ORF">ElP_36750</name>
</gene>
<evidence type="ECO:0000313" key="6">
    <source>
        <dbReference type="Proteomes" id="UP000317835"/>
    </source>
</evidence>
<dbReference type="Proteomes" id="UP000317835">
    <property type="component" value="Chromosome"/>
</dbReference>
<dbReference type="InterPro" id="IPR057326">
    <property type="entry name" value="KR_dom"/>
</dbReference>
<evidence type="ECO:0000256" key="2">
    <source>
        <dbReference type="ARBA" id="ARBA00023002"/>
    </source>
</evidence>
<dbReference type="AlphaFoldDB" id="A0A518H4K7"/>
<reference evidence="5 6" key="1">
    <citation type="submission" date="2019-02" db="EMBL/GenBank/DDBJ databases">
        <title>Deep-cultivation of Planctomycetes and their phenomic and genomic characterization uncovers novel biology.</title>
        <authorList>
            <person name="Wiegand S."/>
            <person name="Jogler M."/>
            <person name="Boedeker C."/>
            <person name="Pinto D."/>
            <person name="Vollmers J."/>
            <person name="Rivas-Marin E."/>
            <person name="Kohn T."/>
            <person name="Peeters S.H."/>
            <person name="Heuer A."/>
            <person name="Rast P."/>
            <person name="Oberbeckmann S."/>
            <person name="Bunk B."/>
            <person name="Jeske O."/>
            <person name="Meyerdierks A."/>
            <person name="Storesund J.E."/>
            <person name="Kallscheuer N."/>
            <person name="Luecker S."/>
            <person name="Lage O.M."/>
            <person name="Pohl T."/>
            <person name="Merkel B.J."/>
            <person name="Hornburger P."/>
            <person name="Mueller R.-W."/>
            <person name="Bruemmer F."/>
            <person name="Labrenz M."/>
            <person name="Spormann A.M."/>
            <person name="Op den Camp H."/>
            <person name="Overmann J."/>
            <person name="Amann R."/>
            <person name="Jetten M.S.M."/>
            <person name="Mascher T."/>
            <person name="Medema M.H."/>
            <person name="Devos D.P."/>
            <person name="Kaster A.-K."/>
            <person name="Ovreas L."/>
            <person name="Rohde M."/>
            <person name="Galperin M.Y."/>
            <person name="Jogler C."/>
        </authorList>
    </citation>
    <scope>NUCLEOTIDE SEQUENCE [LARGE SCALE GENOMIC DNA]</scope>
    <source>
        <strain evidence="5 6">ElP</strain>
    </source>
</reference>
<evidence type="ECO:0000256" key="3">
    <source>
        <dbReference type="RuleBase" id="RU000363"/>
    </source>
</evidence>
<dbReference type="Pfam" id="PF00106">
    <property type="entry name" value="adh_short"/>
    <property type="match status" value="1"/>
</dbReference>
<accession>A0A518H4K7</accession>
<feature type="domain" description="Ketoreductase" evidence="4">
    <location>
        <begin position="36"/>
        <end position="180"/>
    </location>
</feature>
<dbReference type="SMART" id="SM00822">
    <property type="entry name" value="PKS_KR"/>
    <property type="match status" value="1"/>
</dbReference>
<dbReference type="EMBL" id="CP036426">
    <property type="protein sequence ID" value="QDV35768.1"/>
    <property type="molecule type" value="Genomic_DNA"/>
</dbReference>
<dbReference type="Gene3D" id="3.40.50.720">
    <property type="entry name" value="NAD(P)-binding Rossmann-like Domain"/>
    <property type="match status" value="1"/>
</dbReference>
<evidence type="ECO:0000256" key="1">
    <source>
        <dbReference type="ARBA" id="ARBA00006484"/>
    </source>
</evidence>
<dbReference type="RefSeq" id="WP_197446150.1">
    <property type="nucleotide sequence ID" value="NZ_CP036426.1"/>
</dbReference>
<dbReference type="InterPro" id="IPR002347">
    <property type="entry name" value="SDR_fam"/>
</dbReference>
<proteinExistence type="inferred from homology"/>
<dbReference type="PRINTS" id="PR00081">
    <property type="entry name" value="GDHRDH"/>
</dbReference>
<dbReference type="KEGG" id="tpla:ElP_36750"/>
<keyword evidence="6" id="KW-1185">Reference proteome</keyword>
<dbReference type="PANTHER" id="PTHR44196:SF1">
    <property type="entry name" value="DEHYDROGENASE_REDUCTASE SDR FAMILY MEMBER 7B"/>
    <property type="match status" value="1"/>
</dbReference>
<keyword evidence="2 5" id="KW-0560">Oxidoreductase</keyword>
<dbReference type="SUPFAM" id="SSF51735">
    <property type="entry name" value="NAD(P)-binding Rossmann-fold domains"/>
    <property type="match status" value="1"/>
</dbReference>
<dbReference type="GO" id="GO:0016020">
    <property type="term" value="C:membrane"/>
    <property type="evidence" value="ECO:0007669"/>
    <property type="project" value="TreeGrafter"/>
</dbReference>
<dbReference type="InterPro" id="IPR036291">
    <property type="entry name" value="NAD(P)-bd_dom_sf"/>
</dbReference>
<organism evidence="5 6">
    <name type="scientific">Tautonia plasticadhaerens</name>
    <dbReference type="NCBI Taxonomy" id="2527974"/>
    <lineage>
        <taxon>Bacteria</taxon>
        <taxon>Pseudomonadati</taxon>
        <taxon>Planctomycetota</taxon>
        <taxon>Planctomycetia</taxon>
        <taxon>Isosphaerales</taxon>
        <taxon>Isosphaeraceae</taxon>
        <taxon>Tautonia</taxon>
    </lineage>
</organism>
<dbReference type="GO" id="GO:0016491">
    <property type="term" value="F:oxidoreductase activity"/>
    <property type="evidence" value="ECO:0007669"/>
    <property type="project" value="UniProtKB-KW"/>
</dbReference>
<evidence type="ECO:0000259" key="4">
    <source>
        <dbReference type="SMART" id="SM00822"/>
    </source>
</evidence>
<evidence type="ECO:0000313" key="5">
    <source>
        <dbReference type="EMBL" id="QDV35768.1"/>
    </source>
</evidence>
<sequence length="339" mass="35658">MRTSTKLGLGLLAGVGVSYAARSWLRGRRRIELPGRVVVITGAANGLGLLVAREAARRGARLALVDQDGEGVDRAARELVGEGAPEALAVPIDVADRDAVEAMMAGVVGRFGRVDVLINNAALMMVAPLESVTLDDLRRVLGVNFWGGVYCTLAALPHMRAQGGGRIGNVVSIGGRIAPPHMLPYSAAKFAFSGFTKGIQSELADENILVTGFYPAMIRTGGHTHALIKGDREAEYAWFAAGDVTPITASSAHAAAVRFLQAICDGDPEAPVSAAARLGPIVEAIAPGWFAELNALVERSLPRAETALQRRGPAVPGSQIPGRIPEFLSRLVPDRARPD</sequence>